<feature type="transmembrane region" description="Helical" evidence="18">
    <location>
        <begin position="169"/>
        <end position="196"/>
    </location>
</feature>
<evidence type="ECO:0000256" key="10">
    <source>
        <dbReference type="ARBA" id="ARBA00023002"/>
    </source>
</evidence>
<comment type="subunit">
    <text evidence="15">Dimer of heterotrimers each composed of an alpha, a beta and a gamma chain. Alpha and beta are catalytic chains; gamma chains are involved in binding the enzyme complex to the cytoplasmic membrane.</text>
</comment>
<evidence type="ECO:0000256" key="14">
    <source>
        <dbReference type="ARBA" id="ARBA00048294"/>
    </source>
</evidence>
<feature type="binding site" description="axial binding residue" evidence="16">
    <location>
        <position position="63"/>
    </location>
    <ligand>
        <name>heme b</name>
        <dbReference type="ChEBI" id="CHEBI:60344"/>
        <label>1</label>
    </ligand>
    <ligandPart>
        <name>Fe</name>
        <dbReference type="ChEBI" id="CHEBI:18248"/>
    </ligandPart>
</feature>
<comment type="subcellular location">
    <subcellularLocation>
        <location evidence="1">Cell membrane</location>
        <topology evidence="1">Multi-pass membrane protein</topology>
    </subcellularLocation>
</comment>
<evidence type="ECO:0000256" key="1">
    <source>
        <dbReference type="ARBA" id="ARBA00004651"/>
    </source>
</evidence>
<gene>
    <name evidence="20" type="ORF">MGEO_13130</name>
</gene>
<comment type="catalytic activity">
    <reaction evidence="14">
        <text>nitrate + a quinol = a quinone + nitrite + H2O</text>
        <dbReference type="Rhea" id="RHEA:56144"/>
        <dbReference type="ChEBI" id="CHEBI:15377"/>
        <dbReference type="ChEBI" id="CHEBI:16301"/>
        <dbReference type="ChEBI" id="CHEBI:17632"/>
        <dbReference type="ChEBI" id="CHEBI:24646"/>
        <dbReference type="ChEBI" id="CHEBI:132124"/>
        <dbReference type="EC" id="1.7.5.1"/>
    </reaction>
</comment>
<protein>
    <recommendedName>
        <fullName evidence="2">nitrate reductase (quinone)</fullName>
        <ecNumber evidence="2">1.7.5.1</ecNumber>
    </recommendedName>
</protein>
<feature type="transmembrane region" description="Helical" evidence="18">
    <location>
        <begin position="127"/>
        <end position="149"/>
    </location>
</feature>
<evidence type="ECO:0000256" key="11">
    <source>
        <dbReference type="ARBA" id="ARBA00023004"/>
    </source>
</evidence>
<evidence type="ECO:0000256" key="17">
    <source>
        <dbReference type="SAM" id="MobiDB-lite"/>
    </source>
</evidence>
<dbReference type="GO" id="GO:0042128">
    <property type="term" value="P:nitrate assimilation"/>
    <property type="evidence" value="ECO:0007669"/>
    <property type="project" value="UniProtKB-KW"/>
</dbReference>
<evidence type="ECO:0000256" key="12">
    <source>
        <dbReference type="ARBA" id="ARBA00023063"/>
    </source>
</evidence>
<dbReference type="GO" id="GO:0009055">
    <property type="term" value="F:electron transfer activity"/>
    <property type="evidence" value="ECO:0007669"/>
    <property type="project" value="TreeGrafter"/>
</dbReference>
<keyword evidence="5 16" id="KW-0349">Heme</keyword>
<dbReference type="OrthoDB" id="9788113at2"/>
<dbReference type="GO" id="GO:0160182">
    <property type="term" value="F:nitrate reductase (quinone) activity"/>
    <property type="evidence" value="ECO:0007669"/>
    <property type="project" value="UniProtKB-EC"/>
</dbReference>
<dbReference type="InterPro" id="IPR036197">
    <property type="entry name" value="NarG-like_sf"/>
</dbReference>
<feature type="domain" description="NarG-like" evidence="19">
    <location>
        <begin position="2"/>
        <end position="227"/>
    </location>
</feature>
<dbReference type="InterPro" id="IPR023234">
    <property type="entry name" value="NarG-like_domain"/>
</dbReference>
<evidence type="ECO:0000256" key="4">
    <source>
        <dbReference type="ARBA" id="ARBA00022475"/>
    </source>
</evidence>
<evidence type="ECO:0000256" key="8">
    <source>
        <dbReference type="ARBA" id="ARBA00022982"/>
    </source>
</evidence>
<dbReference type="InterPro" id="IPR051936">
    <property type="entry name" value="Heme-iron_electron_transfer"/>
</dbReference>
<reference evidence="20 21" key="1">
    <citation type="submission" date="2014-03" db="EMBL/GenBank/DDBJ databases">
        <title>The draft genome sequence of Marivita geojedonensis KCTC 23882.</title>
        <authorList>
            <person name="Lai Q."/>
            <person name="Shao Z."/>
        </authorList>
    </citation>
    <scope>NUCLEOTIDE SEQUENCE [LARGE SCALE GENOMIC DNA]</scope>
    <source>
        <strain evidence="20 21">DPG-138</strain>
    </source>
</reference>
<evidence type="ECO:0000259" key="19">
    <source>
        <dbReference type="Pfam" id="PF02665"/>
    </source>
</evidence>
<dbReference type="GO" id="GO:0020037">
    <property type="term" value="F:heme binding"/>
    <property type="evidence" value="ECO:0007669"/>
    <property type="project" value="TreeGrafter"/>
</dbReference>
<dbReference type="STRING" id="1123756.MGEO_13130"/>
<evidence type="ECO:0000256" key="3">
    <source>
        <dbReference type="ARBA" id="ARBA00022448"/>
    </source>
</evidence>
<dbReference type="GO" id="GO:0046872">
    <property type="term" value="F:metal ion binding"/>
    <property type="evidence" value="ECO:0007669"/>
    <property type="project" value="UniProtKB-KW"/>
</dbReference>
<dbReference type="RefSeq" id="WP_085638694.1">
    <property type="nucleotide sequence ID" value="NZ_JFKC01000013.1"/>
</dbReference>
<dbReference type="EMBL" id="JFKC01000013">
    <property type="protein sequence ID" value="OSQ49834.1"/>
    <property type="molecule type" value="Genomic_DNA"/>
</dbReference>
<dbReference type="GO" id="GO:0009325">
    <property type="term" value="C:nitrate reductase complex"/>
    <property type="evidence" value="ECO:0007669"/>
    <property type="project" value="InterPro"/>
</dbReference>
<dbReference type="Gene3D" id="1.20.950.20">
    <property type="entry name" value="Transmembrane di-heme cytochromes, Chain C"/>
    <property type="match status" value="1"/>
</dbReference>
<feature type="transmembrane region" description="Helical" evidence="18">
    <location>
        <begin position="6"/>
        <end position="25"/>
    </location>
</feature>
<feature type="compositionally biased region" description="Low complexity" evidence="17">
    <location>
        <begin position="245"/>
        <end position="258"/>
    </location>
</feature>
<dbReference type="InterPro" id="IPR003816">
    <property type="entry name" value="Nitrate_red_gam"/>
</dbReference>
<feature type="binding site" description="axial binding residue" evidence="16">
    <location>
        <position position="185"/>
    </location>
    <ligand>
        <name>heme b</name>
        <dbReference type="ChEBI" id="CHEBI:60344"/>
        <label>1</label>
    </ligand>
    <ligandPart>
        <name>Fe</name>
        <dbReference type="ChEBI" id="CHEBI:18248"/>
    </ligandPart>
</feature>
<keyword evidence="13 18" id="KW-0472">Membrane</keyword>
<keyword evidence="12" id="KW-0534">Nitrate assimilation</keyword>
<comment type="caution">
    <text evidence="20">The sequence shown here is derived from an EMBL/GenBank/DDBJ whole genome shotgun (WGS) entry which is preliminary data.</text>
</comment>
<keyword evidence="11 16" id="KW-0408">Iron</keyword>
<dbReference type="Proteomes" id="UP000193926">
    <property type="component" value="Unassembled WGS sequence"/>
</dbReference>
<keyword evidence="3" id="KW-0813">Transport</keyword>
<dbReference type="GO" id="GO:0019645">
    <property type="term" value="P:anaerobic electron transport chain"/>
    <property type="evidence" value="ECO:0007669"/>
    <property type="project" value="UniProtKB-ARBA"/>
</dbReference>
<dbReference type="PANTHER" id="PTHR30598">
    <property type="entry name" value="NITRATE REDUCTASE PRIVATE CHAPERONE, REDOX ENZYME MATURATION PROTEIN REMP FAMILY"/>
    <property type="match status" value="1"/>
</dbReference>
<dbReference type="EC" id="1.7.5.1" evidence="2"/>
<keyword evidence="10" id="KW-0560">Oxidoreductase</keyword>
<evidence type="ECO:0000256" key="6">
    <source>
        <dbReference type="ARBA" id="ARBA00022692"/>
    </source>
</evidence>
<keyword evidence="4" id="KW-1003">Cell membrane</keyword>
<accession>A0A1X4NJF5</accession>
<evidence type="ECO:0000313" key="20">
    <source>
        <dbReference type="EMBL" id="OSQ49834.1"/>
    </source>
</evidence>
<feature type="transmembrane region" description="Helical" evidence="18">
    <location>
        <begin position="45"/>
        <end position="74"/>
    </location>
</feature>
<dbReference type="GO" id="GO:0005886">
    <property type="term" value="C:plasma membrane"/>
    <property type="evidence" value="ECO:0007669"/>
    <property type="project" value="UniProtKB-SubCell"/>
</dbReference>
<dbReference type="SUPFAM" id="SSF103501">
    <property type="entry name" value="Respiratory nitrate reductase 1 gamma chain"/>
    <property type="match status" value="1"/>
</dbReference>
<feature type="binding site" description="axial binding residue" evidence="16">
    <location>
        <position position="203"/>
    </location>
    <ligand>
        <name>heme b</name>
        <dbReference type="ChEBI" id="CHEBI:60344"/>
        <label>1</label>
    </ligand>
    <ligandPart>
        <name>Fe</name>
        <dbReference type="ChEBI" id="CHEBI:18248"/>
    </ligandPart>
</feature>
<evidence type="ECO:0000256" key="9">
    <source>
        <dbReference type="ARBA" id="ARBA00022989"/>
    </source>
</evidence>
<keyword evidence="21" id="KW-1185">Reference proteome</keyword>
<evidence type="ECO:0000313" key="21">
    <source>
        <dbReference type="Proteomes" id="UP000193926"/>
    </source>
</evidence>
<evidence type="ECO:0000256" key="18">
    <source>
        <dbReference type="SAM" id="Phobius"/>
    </source>
</evidence>
<evidence type="ECO:0000256" key="16">
    <source>
        <dbReference type="PIRSR" id="PIRSR603816-1"/>
    </source>
</evidence>
<keyword evidence="6 18" id="KW-0812">Transmembrane</keyword>
<sequence length="264" mass="28613">MNQFLFGTFPYIALAICIIGSIARYERDPFTWKSSSSQMLRRKQLIVGSVLFHVGVLVIFFGHLVGLLTPIWIFDAIGISHGAKQLLAVVAGGVAGIAALIGGILLFHRRWTDPRIAKNSSFWDNAILLMLIAQLVLGLGTIFVSLGHLDGHEMTKFMSWAQGIFTFNGAAAGYVADVAIIFKLHLVLGLLIIAVFPFTRLVHILSGFAAPFRYLFGRTGYQVVRSRRTEALPKNVGAIPRGRKGPAPASQGASAPDAMPTPAE</sequence>
<evidence type="ECO:0000256" key="7">
    <source>
        <dbReference type="ARBA" id="ARBA00022723"/>
    </source>
</evidence>
<name>A0A1X4NJF5_9RHOB</name>
<keyword evidence="7" id="KW-0479">Metal-binding</keyword>
<dbReference type="FunFam" id="1.20.950.20:FF:000001">
    <property type="entry name" value="Respiratory nitrate reductase subunit gamma"/>
    <property type="match status" value="1"/>
</dbReference>
<keyword evidence="8" id="KW-0249">Electron transport</keyword>
<feature type="transmembrane region" description="Helical" evidence="18">
    <location>
        <begin position="86"/>
        <end position="107"/>
    </location>
</feature>
<feature type="region of interest" description="Disordered" evidence="17">
    <location>
        <begin position="236"/>
        <end position="264"/>
    </location>
</feature>
<organism evidence="20 21">
    <name type="scientific">Marivita geojedonensis</name>
    <dbReference type="NCBI Taxonomy" id="1123756"/>
    <lineage>
        <taxon>Bacteria</taxon>
        <taxon>Pseudomonadati</taxon>
        <taxon>Pseudomonadota</taxon>
        <taxon>Alphaproteobacteria</taxon>
        <taxon>Rhodobacterales</taxon>
        <taxon>Roseobacteraceae</taxon>
        <taxon>Marivita</taxon>
    </lineage>
</organism>
<dbReference type="AlphaFoldDB" id="A0A1X4NJF5"/>
<evidence type="ECO:0000256" key="15">
    <source>
        <dbReference type="ARBA" id="ARBA00063882"/>
    </source>
</evidence>
<evidence type="ECO:0000256" key="13">
    <source>
        <dbReference type="ARBA" id="ARBA00023136"/>
    </source>
</evidence>
<dbReference type="Pfam" id="PF02665">
    <property type="entry name" value="Nitrate_red_gam"/>
    <property type="match status" value="1"/>
</dbReference>
<evidence type="ECO:0000256" key="2">
    <source>
        <dbReference type="ARBA" id="ARBA00012500"/>
    </source>
</evidence>
<feature type="binding site" description="axial binding residue" evidence="16">
    <location>
        <position position="53"/>
    </location>
    <ligand>
        <name>heme b</name>
        <dbReference type="ChEBI" id="CHEBI:60344"/>
        <label>1</label>
    </ligand>
    <ligandPart>
        <name>Fe</name>
        <dbReference type="ChEBI" id="CHEBI:18248"/>
    </ligandPart>
</feature>
<keyword evidence="9 18" id="KW-1133">Transmembrane helix</keyword>
<dbReference type="PANTHER" id="PTHR30598:SF3">
    <property type="entry name" value="RESPIRATORY NITRATE REDUCTASE 1 GAMMA CHAIN"/>
    <property type="match status" value="1"/>
</dbReference>
<evidence type="ECO:0000256" key="5">
    <source>
        <dbReference type="ARBA" id="ARBA00022617"/>
    </source>
</evidence>
<dbReference type="NCBIfam" id="TIGR00351">
    <property type="entry name" value="narI"/>
    <property type="match status" value="1"/>
</dbReference>
<proteinExistence type="predicted"/>